<keyword evidence="8" id="KW-1185">Reference proteome</keyword>
<sequence>MELGADVSIGPFAVLVGPTRIGDHVRIGAGSHVGGAPEIASVRQNDAWDGDLDHFEVVVGDHTVLRDHVVIHHGSVRPTVVGSGCQLFSRTYVAHDVHVGDGVTLSAGVSLGGHVTVRPGANLGLNVSVHQRRVVGALAMVGMGTPVVRDVPPFATVYGVPARVQGVNRFGMQRAGICAEEVDAVAELLASRAAPNAGLMLSARVRAELDWWSALSHRIDMPTAS</sequence>
<dbReference type="PANTHER" id="PTHR43480:SF1">
    <property type="entry name" value="ACYL-[ACYL-CARRIER-PROTEIN]--UDP-N-ACETYLGLUCOSAMINE O-ACYLTRANSFERASE, MITOCHONDRIAL-RELATED"/>
    <property type="match status" value="1"/>
</dbReference>
<dbReference type="SUPFAM" id="SSF51161">
    <property type="entry name" value="Trimeric LpxA-like enzymes"/>
    <property type="match status" value="1"/>
</dbReference>
<dbReference type="InterPro" id="IPR010137">
    <property type="entry name" value="Lipid_A_LpxA"/>
</dbReference>
<evidence type="ECO:0000256" key="3">
    <source>
        <dbReference type="ARBA" id="ARBA00022679"/>
    </source>
</evidence>
<dbReference type="InterPro" id="IPR029098">
    <property type="entry name" value="Acetyltransf_C"/>
</dbReference>
<reference evidence="8" key="1">
    <citation type="journal article" date="2019" name="Int. J. Syst. Evol. Microbiol.">
        <title>The Global Catalogue of Microorganisms (GCM) 10K type strain sequencing project: providing services to taxonomists for standard genome sequencing and annotation.</title>
        <authorList>
            <consortium name="The Broad Institute Genomics Platform"/>
            <consortium name="The Broad Institute Genome Sequencing Center for Infectious Disease"/>
            <person name="Wu L."/>
            <person name="Ma J."/>
        </authorList>
    </citation>
    <scope>NUCLEOTIDE SEQUENCE [LARGE SCALE GENOMIC DNA]</scope>
    <source>
        <strain evidence="8">JCM 17125</strain>
    </source>
</reference>
<evidence type="ECO:0000313" key="8">
    <source>
        <dbReference type="Proteomes" id="UP001501468"/>
    </source>
</evidence>
<proteinExistence type="predicted"/>
<evidence type="ECO:0000256" key="2">
    <source>
        <dbReference type="ARBA" id="ARBA00022556"/>
    </source>
</evidence>
<keyword evidence="4" id="KW-0443">Lipid metabolism</keyword>
<accession>A0ABP7ET68</accession>
<dbReference type="PANTHER" id="PTHR43480">
    <property type="entry name" value="ACYL-[ACYL-CARRIER-PROTEIN]--UDP-N-ACETYLGLUCOSAMINE O-ACYLTRANSFERASE"/>
    <property type="match status" value="1"/>
</dbReference>
<dbReference type="Pfam" id="PF13720">
    <property type="entry name" value="Acetyltransf_11"/>
    <property type="match status" value="1"/>
</dbReference>
<feature type="domain" description="UDP N-acetylglucosamine O-acyltransferase C-terminal" evidence="6">
    <location>
        <begin position="150"/>
        <end position="187"/>
    </location>
</feature>
<dbReference type="EMBL" id="BAABDC010000017">
    <property type="protein sequence ID" value="GAA3722943.1"/>
    <property type="molecule type" value="Genomic_DNA"/>
</dbReference>
<dbReference type="Proteomes" id="UP001501468">
    <property type="component" value="Unassembled WGS sequence"/>
</dbReference>
<dbReference type="InterPro" id="IPR001451">
    <property type="entry name" value="Hexapep"/>
</dbReference>
<evidence type="ECO:0000256" key="5">
    <source>
        <dbReference type="ARBA" id="ARBA00023315"/>
    </source>
</evidence>
<keyword evidence="1" id="KW-0444">Lipid biosynthesis</keyword>
<keyword evidence="3" id="KW-0808">Transferase</keyword>
<dbReference type="GO" id="GO:0016746">
    <property type="term" value="F:acyltransferase activity"/>
    <property type="evidence" value="ECO:0007669"/>
    <property type="project" value="UniProtKB-KW"/>
</dbReference>
<dbReference type="Pfam" id="PF00132">
    <property type="entry name" value="Hexapep"/>
    <property type="match status" value="2"/>
</dbReference>
<evidence type="ECO:0000259" key="6">
    <source>
        <dbReference type="Pfam" id="PF13720"/>
    </source>
</evidence>
<evidence type="ECO:0000256" key="4">
    <source>
        <dbReference type="ARBA" id="ARBA00023098"/>
    </source>
</evidence>
<name>A0ABP7ET68_9MICO</name>
<gene>
    <name evidence="7" type="ORF">GCM10022399_44140</name>
</gene>
<dbReference type="InterPro" id="IPR011004">
    <property type="entry name" value="Trimer_LpxA-like_sf"/>
</dbReference>
<dbReference type="Gene3D" id="2.160.10.10">
    <property type="entry name" value="Hexapeptide repeat proteins"/>
    <property type="match status" value="1"/>
</dbReference>
<comment type="caution">
    <text evidence="7">The sequence shown here is derived from an EMBL/GenBank/DDBJ whole genome shotgun (WGS) entry which is preliminary data.</text>
</comment>
<evidence type="ECO:0000313" key="7">
    <source>
        <dbReference type="EMBL" id="GAA3722943.1"/>
    </source>
</evidence>
<keyword evidence="2" id="KW-0441">Lipid A biosynthesis</keyword>
<evidence type="ECO:0000256" key="1">
    <source>
        <dbReference type="ARBA" id="ARBA00022516"/>
    </source>
</evidence>
<keyword evidence="5 7" id="KW-0012">Acyltransferase</keyword>
<protein>
    <submittedName>
        <fullName evidence="7">UDP-N-acetylglucosamine acyltransferase</fullName>
    </submittedName>
</protein>
<organism evidence="7 8">
    <name type="scientific">Terrabacter ginsenosidimutans</name>
    <dbReference type="NCBI Taxonomy" id="490575"/>
    <lineage>
        <taxon>Bacteria</taxon>
        <taxon>Bacillati</taxon>
        <taxon>Actinomycetota</taxon>
        <taxon>Actinomycetes</taxon>
        <taxon>Micrococcales</taxon>
        <taxon>Intrasporangiaceae</taxon>
        <taxon>Terrabacter</taxon>
    </lineage>
</organism>